<gene>
    <name evidence="7" type="ORF">DO021_07855</name>
    <name evidence="6" type="ORF">EYB58_02590</name>
</gene>
<name>A0A328FD23_9BACT</name>
<keyword evidence="3 4" id="KW-0472">Membrane</keyword>
<evidence type="ECO:0000256" key="1">
    <source>
        <dbReference type="ARBA" id="ARBA00022692"/>
    </source>
</evidence>
<evidence type="ECO:0000256" key="3">
    <source>
        <dbReference type="ARBA" id="ARBA00023136"/>
    </source>
</evidence>
<evidence type="ECO:0000313" key="7">
    <source>
        <dbReference type="EMBL" id="RAM02551.1"/>
    </source>
</evidence>
<dbReference type="InterPro" id="IPR020846">
    <property type="entry name" value="MFS_dom"/>
</dbReference>
<accession>A0A328FD23</accession>
<feature type="transmembrane region" description="Helical" evidence="4">
    <location>
        <begin position="403"/>
        <end position="423"/>
    </location>
</feature>
<reference evidence="6 9" key="2">
    <citation type="submission" date="2019-02" db="EMBL/GenBank/DDBJ databases">
        <title>Complete genome sequence of Desulfobacter hydrogenophilus AcRS1.</title>
        <authorList>
            <person name="Marietou A."/>
            <person name="Lund M.B."/>
            <person name="Marshall I.P.G."/>
            <person name="Schreiber L."/>
            <person name="Jorgensen B."/>
        </authorList>
    </citation>
    <scope>NUCLEOTIDE SEQUENCE [LARGE SCALE GENOMIC DNA]</scope>
    <source>
        <strain evidence="6 9">AcRS1</strain>
    </source>
</reference>
<proteinExistence type="predicted"/>
<dbReference type="Gene3D" id="1.20.1250.20">
    <property type="entry name" value="MFS general substrate transporter like domains"/>
    <property type="match status" value="2"/>
</dbReference>
<feature type="transmembrane region" description="Helical" evidence="4">
    <location>
        <begin position="370"/>
        <end position="391"/>
    </location>
</feature>
<feature type="transmembrane region" description="Helical" evidence="4">
    <location>
        <begin position="103"/>
        <end position="126"/>
    </location>
</feature>
<keyword evidence="9" id="KW-1185">Reference proteome</keyword>
<dbReference type="InterPro" id="IPR050327">
    <property type="entry name" value="Proton-linked_MCT"/>
</dbReference>
<feature type="transmembrane region" description="Helical" evidence="4">
    <location>
        <begin position="48"/>
        <end position="66"/>
    </location>
</feature>
<dbReference type="Proteomes" id="UP000293902">
    <property type="component" value="Chromosome"/>
</dbReference>
<dbReference type="RefSeq" id="WP_111955415.1">
    <property type="nucleotide sequence ID" value="NZ_CP036313.1"/>
</dbReference>
<evidence type="ECO:0000256" key="4">
    <source>
        <dbReference type="SAM" id="Phobius"/>
    </source>
</evidence>
<keyword evidence="1 4" id="KW-0812">Transmembrane</keyword>
<dbReference type="Proteomes" id="UP000248798">
    <property type="component" value="Unassembled WGS sequence"/>
</dbReference>
<keyword evidence="2 4" id="KW-1133">Transmembrane helix</keyword>
<reference evidence="7 8" key="1">
    <citation type="submission" date="2018-06" db="EMBL/GenBank/DDBJ databases">
        <title>Complete Genome Sequence of Desulfobacter hydrogenophilus (DSM3380).</title>
        <authorList>
            <person name="Marietou A."/>
            <person name="Schreiber L."/>
            <person name="Marshall I."/>
            <person name="Jorgensen B."/>
        </authorList>
    </citation>
    <scope>NUCLEOTIDE SEQUENCE [LARGE SCALE GENOMIC DNA]</scope>
    <source>
        <strain evidence="7 8">DSM 3380</strain>
    </source>
</reference>
<dbReference type="OrthoDB" id="9793415at2"/>
<feature type="transmembrane region" description="Helical" evidence="4">
    <location>
        <begin position="78"/>
        <end position="97"/>
    </location>
</feature>
<organism evidence="7 8">
    <name type="scientific">Desulfobacter hydrogenophilus</name>
    <dbReference type="NCBI Taxonomy" id="2291"/>
    <lineage>
        <taxon>Bacteria</taxon>
        <taxon>Pseudomonadati</taxon>
        <taxon>Thermodesulfobacteriota</taxon>
        <taxon>Desulfobacteria</taxon>
        <taxon>Desulfobacterales</taxon>
        <taxon>Desulfobacteraceae</taxon>
        <taxon>Desulfobacter</taxon>
    </lineage>
</organism>
<evidence type="ECO:0000259" key="5">
    <source>
        <dbReference type="PROSITE" id="PS50850"/>
    </source>
</evidence>
<feature type="transmembrane region" description="Helical" evidence="4">
    <location>
        <begin position="138"/>
        <end position="158"/>
    </location>
</feature>
<evidence type="ECO:0000313" key="8">
    <source>
        <dbReference type="Proteomes" id="UP000248798"/>
    </source>
</evidence>
<evidence type="ECO:0000313" key="9">
    <source>
        <dbReference type="Proteomes" id="UP000293902"/>
    </source>
</evidence>
<dbReference type="AlphaFoldDB" id="A0A328FD23"/>
<evidence type="ECO:0000313" key="6">
    <source>
        <dbReference type="EMBL" id="QBH11909.1"/>
    </source>
</evidence>
<dbReference type="PANTHER" id="PTHR11360">
    <property type="entry name" value="MONOCARBOXYLATE TRANSPORTER"/>
    <property type="match status" value="1"/>
</dbReference>
<feature type="transmembrane region" description="Helical" evidence="4">
    <location>
        <begin position="273"/>
        <end position="301"/>
    </location>
</feature>
<evidence type="ECO:0000256" key="2">
    <source>
        <dbReference type="ARBA" id="ARBA00022989"/>
    </source>
</evidence>
<dbReference type="InterPro" id="IPR036259">
    <property type="entry name" value="MFS_trans_sf"/>
</dbReference>
<protein>
    <submittedName>
        <fullName evidence="7">MFS transporter</fullName>
    </submittedName>
</protein>
<feature type="transmembrane region" description="Helical" evidence="4">
    <location>
        <begin position="337"/>
        <end position="363"/>
    </location>
</feature>
<dbReference type="EMBL" id="QLNI01000013">
    <property type="protein sequence ID" value="RAM02551.1"/>
    <property type="molecule type" value="Genomic_DNA"/>
</dbReference>
<feature type="transmembrane region" description="Helical" evidence="4">
    <location>
        <begin position="232"/>
        <end position="253"/>
    </location>
</feature>
<dbReference type="InterPro" id="IPR011701">
    <property type="entry name" value="MFS"/>
</dbReference>
<dbReference type="GO" id="GO:0022857">
    <property type="term" value="F:transmembrane transporter activity"/>
    <property type="evidence" value="ECO:0007669"/>
    <property type="project" value="InterPro"/>
</dbReference>
<feature type="transmembrane region" description="Helical" evidence="4">
    <location>
        <begin position="170"/>
        <end position="190"/>
    </location>
</feature>
<feature type="transmembrane region" description="Helical" evidence="4">
    <location>
        <begin position="313"/>
        <end position="331"/>
    </location>
</feature>
<dbReference type="SUPFAM" id="SSF103473">
    <property type="entry name" value="MFS general substrate transporter"/>
    <property type="match status" value="1"/>
</dbReference>
<dbReference type="CDD" id="cd17353">
    <property type="entry name" value="MFS_OFA_like"/>
    <property type="match status" value="1"/>
</dbReference>
<dbReference type="EMBL" id="CP036313">
    <property type="protein sequence ID" value="QBH11909.1"/>
    <property type="molecule type" value="Genomic_DNA"/>
</dbReference>
<dbReference type="PROSITE" id="PS50850">
    <property type="entry name" value="MFS"/>
    <property type="match status" value="1"/>
</dbReference>
<dbReference type="Pfam" id="PF07690">
    <property type="entry name" value="MFS_1"/>
    <property type="match status" value="1"/>
</dbReference>
<sequence>MNDVSNCPNRWRIAIFGTLLQVCLGTVYAWSFFQKPLVSTYGWSNSQVAWTFSTAICCLGLAAAWGGMNLSKSGPRKLAMAGGLIFGAGYLVAALALKIHSLSLLYIGYGVIGGAGLGLGYVTPVATVAKWFPDKKGFVTGMVVMGFGFGALVMSKVIAPVLMTAFDNNLVQVFFWIGIVMLVLTLPAGYNLTNPPEDFVPEGYTPPANESPGQGINGKTPTGRQCILSGKFFMMWMILTCNVSAGIMFIGFQSPMIQNLLRDTYAAKYPDPAALTAALAAAGATLIAISSIFNGVGRFFWGTLSDRVGRTQAFRLLVGSQIAIFIALIFIKSPWIFSALVCYVLLCYGGGFGAMPAFVLDVFGPVQMPVVYGVILTGWSAGGIIGPQLAAIIRDRFPANPGVYTYAGGAILLAVGFLFSLALSDKPFAFKAQDKTSGERISLP</sequence>
<feature type="domain" description="Major facilitator superfamily (MFS) profile" evidence="5">
    <location>
        <begin position="10"/>
        <end position="426"/>
    </location>
</feature>
<dbReference type="PANTHER" id="PTHR11360:SF317">
    <property type="entry name" value="MAJOR FACILITATOR SUPERFAMILY (MFS) PROFILE DOMAIN-CONTAINING PROTEIN-RELATED"/>
    <property type="match status" value="1"/>
</dbReference>